<dbReference type="EMBL" id="QGGG01000008">
    <property type="protein sequence ID" value="PWJ83776.1"/>
    <property type="molecule type" value="Genomic_DNA"/>
</dbReference>
<evidence type="ECO:0000256" key="1">
    <source>
        <dbReference type="SAM" id="Phobius"/>
    </source>
</evidence>
<evidence type="ECO:0000313" key="3">
    <source>
        <dbReference type="Proteomes" id="UP000245396"/>
    </source>
</evidence>
<protein>
    <submittedName>
        <fullName evidence="2">Putative membrane protein</fullName>
    </submittedName>
</protein>
<comment type="caution">
    <text evidence="2">The sequence shown here is derived from an EMBL/GenBank/DDBJ whole genome shotgun (WGS) entry which is preliminary data.</text>
</comment>
<sequence>MAATRNIDMLPPVVPAVGATRTDWRRHMPTAAAFSWLKAGWRDFTTRPGLSLLYGVLVFVISIVIIGGLFRFGRDYILLPALSGFLVAGPLIAVGLYEKSRRLEQGTPVTLGRMIFVRSRSGGQILFVGVLLCMLAMLWMRAAVLLYALFFGLLPFPGVHDIMPILIGTPRGLGLIIVGSLIGGLFAAFAFAISVFSVPMLLDRRTDALTAMGESMATVWNNRPVMLCWGAIVVVLFGLSVVTGLLGLIVVFPVLGHATWHAYTAMRPAVDLGEKEEPDSPAELREVPS</sequence>
<keyword evidence="1" id="KW-0472">Membrane</keyword>
<dbReference type="OrthoDB" id="9809543at2"/>
<dbReference type="STRING" id="1192868.GCA_000304395_01287"/>
<dbReference type="AlphaFoldDB" id="A0A316C475"/>
<dbReference type="InterPro" id="IPR018692">
    <property type="entry name" value="DUF2189"/>
</dbReference>
<keyword evidence="1" id="KW-0812">Transmembrane</keyword>
<organism evidence="2 3">
    <name type="scientific">Pseudaminobacter salicylatoxidans</name>
    <dbReference type="NCBI Taxonomy" id="93369"/>
    <lineage>
        <taxon>Bacteria</taxon>
        <taxon>Pseudomonadati</taxon>
        <taxon>Pseudomonadota</taxon>
        <taxon>Alphaproteobacteria</taxon>
        <taxon>Hyphomicrobiales</taxon>
        <taxon>Phyllobacteriaceae</taxon>
        <taxon>Pseudaminobacter</taxon>
    </lineage>
</organism>
<proteinExistence type="predicted"/>
<feature type="transmembrane region" description="Helical" evidence="1">
    <location>
        <begin position="76"/>
        <end position="97"/>
    </location>
</feature>
<feature type="transmembrane region" description="Helical" evidence="1">
    <location>
        <begin position="173"/>
        <end position="202"/>
    </location>
</feature>
<reference evidence="2 3" key="1">
    <citation type="submission" date="2018-05" db="EMBL/GenBank/DDBJ databases">
        <title>Genomic Encyclopedia of Type Strains, Phase IV (KMG-IV): sequencing the most valuable type-strain genomes for metagenomic binning, comparative biology and taxonomic classification.</title>
        <authorList>
            <person name="Goeker M."/>
        </authorList>
    </citation>
    <scope>NUCLEOTIDE SEQUENCE [LARGE SCALE GENOMIC DNA]</scope>
    <source>
        <strain evidence="2 3">DSM 6986</strain>
    </source>
</reference>
<dbReference type="RefSeq" id="WP_109613214.1">
    <property type="nucleotide sequence ID" value="NZ_QGGG01000008.1"/>
</dbReference>
<gene>
    <name evidence="2" type="ORF">C7441_108170</name>
</gene>
<accession>A0A316C475</accession>
<dbReference type="Pfam" id="PF09955">
    <property type="entry name" value="DUF2189"/>
    <property type="match status" value="1"/>
</dbReference>
<feature type="transmembrane region" description="Helical" evidence="1">
    <location>
        <begin position="52"/>
        <end position="70"/>
    </location>
</feature>
<evidence type="ECO:0000313" key="2">
    <source>
        <dbReference type="EMBL" id="PWJ83776.1"/>
    </source>
</evidence>
<keyword evidence="3" id="KW-1185">Reference proteome</keyword>
<feature type="transmembrane region" description="Helical" evidence="1">
    <location>
        <begin position="125"/>
        <end position="153"/>
    </location>
</feature>
<keyword evidence="1" id="KW-1133">Transmembrane helix</keyword>
<feature type="transmembrane region" description="Helical" evidence="1">
    <location>
        <begin position="226"/>
        <end position="252"/>
    </location>
</feature>
<dbReference type="Proteomes" id="UP000245396">
    <property type="component" value="Unassembled WGS sequence"/>
</dbReference>
<name>A0A316C475_PSESE</name>